<protein>
    <submittedName>
        <fullName evidence="1">Uncharacterized protein</fullName>
    </submittedName>
</protein>
<comment type="caution">
    <text evidence="1">The sequence shown here is derived from an EMBL/GenBank/DDBJ whole genome shotgun (WGS) entry which is preliminary data.</text>
</comment>
<evidence type="ECO:0000313" key="2">
    <source>
        <dbReference type="Proteomes" id="UP000604046"/>
    </source>
</evidence>
<keyword evidence="2" id="KW-1185">Reference proteome</keyword>
<gene>
    <name evidence="1" type="ORF">SNAT2548_LOCUS1855</name>
</gene>
<evidence type="ECO:0000313" key="1">
    <source>
        <dbReference type="EMBL" id="CAE6958557.1"/>
    </source>
</evidence>
<proteinExistence type="predicted"/>
<sequence>MSFKTTEFTHARASSLHWLSQGAANQAILLNIGSEQLHAVAWVRTQPELSIEWRLLNAGEEVQAFGYAPEFREITGRSGAAAFQFADHATVSWKKFPPPKAIKEGLQTWVSNKVNMSMQACGSCPDDTALTWVGWPQQLPLPPESELACLWRIAHEDADSCRILRARLGFASVLAAKKGEQSKFHWHVALACAMSYFPSDFPRLPAWARRAVLPRTSSATPDDVEKYLRSFQCLVARTEEECRREEEVRPSKADSQRWQELKKFEQRELQRFKQEEVRLAEWDLSLKRQANEIDAKQGQVRSDQEHVNREVREVTIECET</sequence>
<accession>A0A812HQD1</accession>
<dbReference type="AlphaFoldDB" id="A0A812HQD1"/>
<reference evidence="1" key="1">
    <citation type="submission" date="2021-02" db="EMBL/GenBank/DDBJ databases">
        <authorList>
            <person name="Dougan E. K."/>
            <person name="Rhodes N."/>
            <person name="Thang M."/>
            <person name="Chan C."/>
        </authorList>
    </citation>
    <scope>NUCLEOTIDE SEQUENCE</scope>
</reference>
<dbReference type="EMBL" id="CAJNDS010000106">
    <property type="protein sequence ID" value="CAE6958557.1"/>
    <property type="molecule type" value="Genomic_DNA"/>
</dbReference>
<dbReference type="Proteomes" id="UP000604046">
    <property type="component" value="Unassembled WGS sequence"/>
</dbReference>
<name>A0A812HQD1_9DINO</name>
<organism evidence="1 2">
    <name type="scientific">Symbiodinium natans</name>
    <dbReference type="NCBI Taxonomy" id="878477"/>
    <lineage>
        <taxon>Eukaryota</taxon>
        <taxon>Sar</taxon>
        <taxon>Alveolata</taxon>
        <taxon>Dinophyceae</taxon>
        <taxon>Suessiales</taxon>
        <taxon>Symbiodiniaceae</taxon>
        <taxon>Symbiodinium</taxon>
    </lineage>
</organism>